<evidence type="ECO:0000313" key="4">
    <source>
        <dbReference type="Proteomes" id="UP000198817"/>
    </source>
</evidence>
<dbReference type="PANTHER" id="PTHR45138">
    <property type="entry name" value="REGULATORY COMPONENTS OF SENSORY TRANSDUCTION SYSTEM"/>
    <property type="match status" value="1"/>
</dbReference>
<keyword evidence="1" id="KW-0472">Membrane</keyword>
<evidence type="ECO:0000313" key="3">
    <source>
        <dbReference type="EMBL" id="SFU43115.1"/>
    </source>
</evidence>
<accession>A0A1I7G3T5</accession>
<feature type="transmembrane region" description="Helical" evidence="1">
    <location>
        <begin position="170"/>
        <end position="190"/>
    </location>
</feature>
<dbReference type="AlphaFoldDB" id="A0A1I7G3T5"/>
<feature type="transmembrane region" description="Helical" evidence="1">
    <location>
        <begin position="118"/>
        <end position="133"/>
    </location>
</feature>
<dbReference type="Gene3D" id="3.30.70.270">
    <property type="match status" value="1"/>
</dbReference>
<dbReference type="PROSITE" id="PS50887">
    <property type="entry name" value="GGDEF"/>
    <property type="match status" value="1"/>
</dbReference>
<gene>
    <name evidence="3" type="ORF">SAMN05216508_104147</name>
</gene>
<dbReference type="STRING" id="155865.SAMN05216515_1247"/>
<dbReference type="NCBIfam" id="TIGR00254">
    <property type="entry name" value="GGDEF"/>
    <property type="match status" value="1"/>
</dbReference>
<keyword evidence="4" id="KW-1185">Reference proteome</keyword>
<dbReference type="GO" id="GO:0052621">
    <property type="term" value="F:diguanylate cyclase activity"/>
    <property type="evidence" value="ECO:0007669"/>
    <property type="project" value="TreeGrafter"/>
</dbReference>
<feature type="transmembrane region" description="Helical" evidence="1">
    <location>
        <begin position="63"/>
        <end position="83"/>
    </location>
</feature>
<proteinExistence type="predicted"/>
<dbReference type="PANTHER" id="PTHR45138:SF9">
    <property type="entry name" value="DIGUANYLATE CYCLASE DGCM-RELATED"/>
    <property type="match status" value="1"/>
</dbReference>
<dbReference type="InterPro" id="IPR043128">
    <property type="entry name" value="Rev_trsase/Diguanyl_cyclase"/>
</dbReference>
<feature type="transmembrane region" description="Helical" evidence="1">
    <location>
        <begin position="140"/>
        <end position="158"/>
    </location>
</feature>
<feature type="domain" description="GGDEF" evidence="2">
    <location>
        <begin position="230"/>
        <end position="355"/>
    </location>
</feature>
<evidence type="ECO:0000256" key="1">
    <source>
        <dbReference type="SAM" id="Phobius"/>
    </source>
</evidence>
<name>A0A1I7G3T5_9FIRM</name>
<dbReference type="InterPro" id="IPR029787">
    <property type="entry name" value="Nucleotide_cyclase"/>
</dbReference>
<keyword evidence="1" id="KW-0812">Transmembrane</keyword>
<dbReference type="Pfam" id="PF00990">
    <property type="entry name" value="GGDEF"/>
    <property type="match status" value="1"/>
</dbReference>
<keyword evidence="1" id="KW-1133">Transmembrane helix</keyword>
<dbReference type="SMART" id="SM00267">
    <property type="entry name" value="GGDEF"/>
    <property type="match status" value="1"/>
</dbReference>
<feature type="transmembrane region" description="Helical" evidence="1">
    <location>
        <begin position="95"/>
        <end position="112"/>
    </location>
</feature>
<dbReference type="SUPFAM" id="SSF55073">
    <property type="entry name" value="Nucleotide cyclase"/>
    <property type="match status" value="1"/>
</dbReference>
<dbReference type="EMBL" id="FPBT01000004">
    <property type="protein sequence ID" value="SFU43115.1"/>
    <property type="molecule type" value="Genomic_DNA"/>
</dbReference>
<organism evidence="3 4">
    <name type="scientific">Eubacterium pyruvativorans</name>
    <dbReference type="NCBI Taxonomy" id="155865"/>
    <lineage>
        <taxon>Bacteria</taxon>
        <taxon>Bacillati</taxon>
        <taxon>Bacillota</taxon>
        <taxon>Clostridia</taxon>
        <taxon>Eubacteriales</taxon>
        <taxon>Eubacteriaceae</taxon>
        <taxon>Eubacterium</taxon>
    </lineage>
</organism>
<evidence type="ECO:0000259" key="2">
    <source>
        <dbReference type="PROSITE" id="PS50887"/>
    </source>
</evidence>
<dbReference type="CDD" id="cd01949">
    <property type="entry name" value="GGDEF"/>
    <property type="match status" value="1"/>
</dbReference>
<dbReference type="InterPro" id="IPR000160">
    <property type="entry name" value="GGDEF_dom"/>
</dbReference>
<feature type="transmembrane region" description="Helical" evidence="1">
    <location>
        <begin position="35"/>
        <end position="57"/>
    </location>
</feature>
<sequence length="355" mass="40536">MGVLDRVKDFFGTGISEEDYGKLKGRLYEENRKNLIFLSGILFILLIPGTIFIYFYYGAGARFWIYVSILFCQVLSHVLAKAGRKKKPADSNFQIYLFSSILIGCSILLSTVMNSEMMAVKYIAFILALPMFFTDRPVRIGVYIGGCTAVFILCAAAFDARNVLVPDISQALFFGMISVITSTYLTRVKIQRLYFEWKWKVLSETDLMTGLNSRNRYEQDFNRFPKRCRETLCCVFLDVNGLHEVDVNLGYDAGDRMLKTTALLFRAEFGEEYTYRIGGDEFVAILPDTGEDRVRQGVSRIYNETKGSGFSVSMGVARMEKDQIDMNQLTKAAAAEMSEVKRRHYRNGKNDRRSR</sequence>
<protein>
    <submittedName>
        <fullName evidence="3">Diguanylate cyclase (GGDEF) domain-containing protein</fullName>
    </submittedName>
</protein>
<dbReference type="InterPro" id="IPR050469">
    <property type="entry name" value="Diguanylate_Cyclase"/>
</dbReference>
<reference evidence="3 4" key="1">
    <citation type="submission" date="2016-10" db="EMBL/GenBank/DDBJ databases">
        <authorList>
            <person name="de Groot N.N."/>
        </authorList>
    </citation>
    <scope>NUCLEOTIDE SEQUENCE [LARGE SCALE GENOMIC DNA]</scope>
    <source>
        <strain evidence="3 4">KHGC13</strain>
    </source>
</reference>
<dbReference type="Proteomes" id="UP000198817">
    <property type="component" value="Unassembled WGS sequence"/>
</dbReference>